<dbReference type="HOGENOM" id="CLU_187708_0_0_5"/>
<dbReference type="EMBL" id="CP002568">
    <property type="protein sequence ID" value="ADZ69017.1"/>
    <property type="molecule type" value="Genomic_DNA"/>
</dbReference>
<dbReference type="OrthoDB" id="7873828at2"/>
<keyword evidence="3" id="KW-1185">Reference proteome</keyword>
<reference evidence="2 3" key="1">
    <citation type="journal article" date="2011" name="J. Bacteriol.">
        <title>Complete genome sequence of Polymorphum gilvum SL003B-26A1T, a crude oil-degrading bacterium from oil-polluted saline soil.</title>
        <authorList>
            <person name="Li S.G."/>
            <person name="Tang Y.Q."/>
            <person name="Nie Y."/>
            <person name="Cai M."/>
            <person name="Wu X.L."/>
        </authorList>
    </citation>
    <scope>NUCLEOTIDE SEQUENCE [LARGE SCALE GENOMIC DNA]</scope>
    <source>
        <strain evidence="3">LMG 25793 / CGMCC 1.9160 / SL003B-26A1</strain>
    </source>
</reference>
<organism evidence="2 3">
    <name type="scientific">Polymorphum gilvum (strain LMG 25793 / CGMCC 1.9160 / SL003B-26A1)</name>
    <dbReference type="NCBI Taxonomy" id="991905"/>
    <lineage>
        <taxon>Bacteria</taxon>
        <taxon>Pseudomonadati</taxon>
        <taxon>Pseudomonadota</taxon>
        <taxon>Alphaproteobacteria</taxon>
        <taxon>Rhodobacterales</taxon>
        <taxon>Paracoccaceae</taxon>
        <taxon>Polymorphum</taxon>
    </lineage>
</organism>
<dbReference type="eggNOG" id="ENOG5033CD7">
    <property type="taxonomic scope" value="Bacteria"/>
</dbReference>
<dbReference type="STRING" id="991905.SL003B_0584"/>
<proteinExistence type="predicted"/>
<keyword evidence="1" id="KW-0812">Transmembrane</keyword>
<dbReference type="Proteomes" id="UP000008130">
    <property type="component" value="Chromosome"/>
</dbReference>
<feature type="transmembrane region" description="Helical" evidence="1">
    <location>
        <begin position="71"/>
        <end position="89"/>
    </location>
</feature>
<accession>F2J4S5</accession>
<evidence type="ECO:0000313" key="3">
    <source>
        <dbReference type="Proteomes" id="UP000008130"/>
    </source>
</evidence>
<feature type="transmembrane region" description="Helical" evidence="1">
    <location>
        <begin position="7"/>
        <end position="25"/>
    </location>
</feature>
<dbReference type="KEGG" id="pgv:SL003B_0584"/>
<feature type="transmembrane region" description="Helical" evidence="1">
    <location>
        <begin position="31"/>
        <end position="50"/>
    </location>
</feature>
<sequence>MLRDPLLRAWLGLIGLSLASTVLALGVGHQAFVGLAATATGAAILALAWLKARIILAAYLGLATAPFLRRGFDLVLGLYALLLLALYLAPAL</sequence>
<evidence type="ECO:0000256" key="1">
    <source>
        <dbReference type="SAM" id="Phobius"/>
    </source>
</evidence>
<protein>
    <recommendedName>
        <fullName evidence="4">Nitric oxide reductase F protein</fullName>
    </recommendedName>
</protein>
<dbReference type="AlphaFoldDB" id="F2J4S5"/>
<dbReference type="RefSeq" id="WP_013651341.1">
    <property type="nucleotide sequence ID" value="NC_015259.1"/>
</dbReference>
<evidence type="ECO:0008006" key="4">
    <source>
        <dbReference type="Google" id="ProtNLM"/>
    </source>
</evidence>
<evidence type="ECO:0000313" key="2">
    <source>
        <dbReference type="EMBL" id="ADZ69017.1"/>
    </source>
</evidence>
<gene>
    <name evidence="2" type="ordered locus">SL003B_0584</name>
</gene>
<keyword evidence="1" id="KW-1133">Transmembrane helix</keyword>
<name>F2J4S5_POLGS</name>
<keyword evidence="1" id="KW-0472">Membrane</keyword>